<dbReference type="GO" id="GO:0046872">
    <property type="term" value="F:metal ion binding"/>
    <property type="evidence" value="ECO:0007669"/>
    <property type="project" value="UniProtKB-KW"/>
</dbReference>
<keyword evidence="3" id="KW-0456">Lyase</keyword>
<dbReference type="InterPro" id="IPR018146">
    <property type="entry name" value="Glyoxalase_1_CS"/>
</dbReference>
<dbReference type="PROSITE" id="PS51819">
    <property type="entry name" value="VOC"/>
    <property type="match status" value="1"/>
</dbReference>
<dbReference type="CDD" id="cd06587">
    <property type="entry name" value="VOC"/>
    <property type="match status" value="1"/>
</dbReference>
<dbReference type="InterPro" id="IPR004360">
    <property type="entry name" value="Glyas_Fos-R_dOase_dom"/>
</dbReference>
<dbReference type="Pfam" id="PF00903">
    <property type="entry name" value="Glyoxalase"/>
    <property type="match status" value="1"/>
</dbReference>
<keyword evidence="1" id="KW-0479">Metal-binding</keyword>
<dbReference type="InterPro" id="IPR051785">
    <property type="entry name" value="MMCE/EMCE_epimerase"/>
</dbReference>
<name>A0A1I0B5Q7_9EURY</name>
<dbReference type="SUPFAM" id="SSF54593">
    <property type="entry name" value="Glyoxalase/Bleomycin resistance protein/Dihydroxybiphenyl dioxygenase"/>
    <property type="match status" value="1"/>
</dbReference>
<evidence type="ECO:0000256" key="1">
    <source>
        <dbReference type="ARBA" id="ARBA00022723"/>
    </source>
</evidence>
<dbReference type="Proteomes" id="UP000199320">
    <property type="component" value="Unassembled WGS sequence"/>
</dbReference>
<feature type="domain" description="VOC" evidence="2">
    <location>
        <begin position="2"/>
        <end position="122"/>
    </location>
</feature>
<dbReference type="OrthoDB" id="358887at2157"/>
<evidence type="ECO:0000313" key="3">
    <source>
        <dbReference type="EMBL" id="SET02032.1"/>
    </source>
</evidence>
<reference evidence="4" key="1">
    <citation type="submission" date="2016-10" db="EMBL/GenBank/DDBJ databases">
        <authorList>
            <person name="Varghese N."/>
            <person name="Submissions S."/>
        </authorList>
    </citation>
    <scope>NUCLEOTIDE SEQUENCE [LARGE SCALE GENOMIC DNA]</scope>
    <source>
        <strain evidence="4">CDM_6</strain>
    </source>
</reference>
<proteinExistence type="predicted"/>
<dbReference type="GO" id="GO:0004462">
    <property type="term" value="F:lactoylglutathione lyase activity"/>
    <property type="evidence" value="ECO:0007669"/>
    <property type="project" value="InterPro"/>
</dbReference>
<dbReference type="PANTHER" id="PTHR43048:SF3">
    <property type="entry name" value="METHYLMALONYL-COA EPIMERASE, MITOCHONDRIAL"/>
    <property type="match status" value="1"/>
</dbReference>
<evidence type="ECO:0000259" key="2">
    <source>
        <dbReference type="PROSITE" id="PS51819"/>
    </source>
</evidence>
<dbReference type="STRING" id="392421.SAMN04488694_103110"/>
<dbReference type="EMBL" id="FOIC01000003">
    <property type="protein sequence ID" value="SET02032.1"/>
    <property type="molecule type" value="Genomic_DNA"/>
</dbReference>
<protein>
    <submittedName>
        <fullName evidence="3">Lactoylglutathione lyase</fullName>
    </submittedName>
</protein>
<dbReference type="AlphaFoldDB" id="A0A1I0B5Q7"/>
<organism evidence="3 4">
    <name type="scientific">Natrinema hispanicum</name>
    <dbReference type="NCBI Taxonomy" id="392421"/>
    <lineage>
        <taxon>Archaea</taxon>
        <taxon>Methanobacteriati</taxon>
        <taxon>Methanobacteriota</taxon>
        <taxon>Stenosarchaea group</taxon>
        <taxon>Halobacteria</taxon>
        <taxon>Halobacteriales</taxon>
        <taxon>Natrialbaceae</taxon>
        <taxon>Natrinema</taxon>
    </lineage>
</organism>
<dbReference type="InterPro" id="IPR037523">
    <property type="entry name" value="VOC_core"/>
</dbReference>
<dbReference type="GO" id="GO:0004493">
    <property type="term" value="F:methylmalonyl-CoA epimerase activity"/>
    <property type="evidence" value="ECO:0007669"/>
    <property type="project" value="TreeGrafter"/>
</dbReference>
<sequence>MDVIHTALWVSDIERTREFYVDTLGLTENWSFTSDDGVENVYIGGDNAEFQFKYDPVGSPDIDSGTMAHVAVGVENTDETVERLVERVDPPIQRPPTTMDDLGLRVAFVEDPDGYVVELVEELE</sequence>
<dbReference type="Gene3D" id="3.10.180.10">
    <property type="entry name" value="2,3-Dihydroxybiphenyl 1,2-Dioxygenase, domain 1"/>
    <property type="match status" value="1"/>
</dbReference>
<keyword evidence="4" id="KW-1185">Reference proteome</keyword>
<dbReference type="RefSeq" id="WP_092930397.1">
    <property type="nucleotide sequence ID" value="NZ_FOIC01000003.1"/>
</dbReference>
<accession>A0A1I0B5Q7</accession>
<dbReference type="InterPro" id="IPR029068">
    <property type="entry name" value="Glyas_Bleomycin-R_OHBP_Dase"/>
</dbReference>
<dbReference type="PANTHER" id="PTHR43048">
    <property type="entry name" value="METHYLMALONYL-COA EPIMERASE"/>
    <property type="match status" value="1"/>
</dbReference>
<gene>
    <name evidence="3" type="ORF">SAMN04488694_103110</name>
</gene>
<evidence type="ECO:0000313" key="4">
    <source>
        <dbReference type="Proteomes" id="UP000199320"/>
    </source>
</evidence>
<dbReference type="GO" id="GO:0046491">
    <property type="term" value="P:L-methylmalonyl-CoA metabolic process"/>
    <property type="evidence" value="ECO:0007669"/>
    <property type="project" value="TreeGrafter"/>
</dbReference>
<dbReference type="PROSITE" id="PS00934">
    <property type="entry name" value="GLYOXALASE_I_1"/>
    <property type="match status" value="1"/>
</dbReference>